<dbReference type="InterPro" id="IPR002053">
    <property type="entry name" value="Glyco_hydro_25"/>
</dbReference>
<dbReference type="RefSeq" id="WP_113856094.1">
    <property type="nucleotide sequence ID" value="NZ_CP011940.1"/>
</dbReference>
<reference evidence="2 3" key="1">
    <citation type="submission" date="2024-10" db="EMBL/GenBank/DDBJ databases">
        <authorList>
            <person name="Sang B.-I."/>
            <person name="Prabhaharan D."/>
        </authorList>
    </citation>
    <scope>NUCLEOTIDE SEQUENCE [LARGE SCALE GENOMIC DNA]</scope>
    <source>
        <strain evidence="2 3">MH</strain>
    </source>
</reference>
<dbReference type="SUPFAM" id="SSF51445">
    <property type="entry name" value="(Trans)glycosidases"/>
    <property type="match status" value="1"/>
</dbReference>
<dbReference type="Pfam" id="PF01183">
    <property type="entry name" value="Glyco_hydro_25"/>
    <property type="match status" value="1"/>
</dbReference>
<dbReference type="InterPro" id="IPR017853">
    <property type="entry name" value="GH"/>
</dbReference>
<evidence type="ECO:0000256" key="1">
    <source>
        <dbReference type="ARBA" id="ARBA00010646"/>
    </source>
</evidence>
<organism evidence="2 3">
    <name type="scientific">Megasphaera hexanoica</name>
    <dbReference type="NCBI Taxonomy" id="1675036"/>
    <lineage>
        <taxon>Bacteria</taxon>
        <taxon>Bacillati</taxon>
        <taxon>Bacillota</taxon>
        <taxon>Negativicutes</taxon>
        <taxon>Veillonellales</taxon>
        <taxon>Veillonellaceae</taxon>
        <taxon>Megasphaera</taxon>
    </lineage>
</organism>
<comment type="caution">
    <text evidence="2">The sequence shown here is derived from an EMBL/GenBank/DDBJ whole genome shotgun (WGS) entry which is preliminary data.</text>
</comment>
<gene>
    <name evidence="2" type="ORF">ACGTZG_07650</name>
</gene>
<accession>A0ABW7DNW9</accession>
<dbReference type="Proteomes" id="UP001605989">
    <property type="component" value="Unassembled WGS sequence"/>
</dbReference>
<dbReference type="PROSITE" id="PS51904">
    <property type="entry name" value="GLYCOSYL_HYDROL_F25_2"/>
    <property type="match status" value="1"/>
</dbReference>
<protein>
    <submittedName>
        <fullName evidence="2">GH25 family lysozyme</fullName>
    </submittedName>
</protein>
<dbReference type="Gene3D" id="3.20.20.80">
    <property type="entry name" value="Glycosidases"/>
    <property type="match status" value="1"/>
</dbReference>
<sequence length="197" mass="22800">MKVFDISDFQPDDRVGQLVAQGAEGIILKLGETLHGTPTLDSKFIQFVNDVVAAGLPYGIYYVSHARDMAEFMEEAKFINDQVYNLLGGQEPELGTWWDMEIGPVCRDDVWPQLRDAIGTMQSWWNNSQKIGIYAQYSYFNQFIDLAELAQYQIPVWVAQYGYFENSLKAEHPELHHVAWQFTTHDETQDENEWYGF</sequence>
<evidence type="ECO:0000313" key="3">
    <source>
        <dbReference type="Proteomes" id="UP001605989"/>
    </source>
</evidence>
<keyword evidence="3" id="KW-1185">Reference proteome</keyword>
<comment type="similarity">
    <text evidence="1">Belongs to the glycosyl hydrolase 25 family.</text>
</comment>
<evidence type="ECO:0000313" key="2">
    <source>
        <dbReference type="EMBL" id="MFG6273061.1"/>
    </source>
</evidence>
<proteinExistence type="inferred from homology"/>
<name>A0ABW7DNW9_9FIRM</name>
<dbReference type="EMBL" id="JBIEKR010000006">
    <property type="protein sequence ID" value="MFG6273061.1"/>
    <property type="molecule type" value="Genomic_DNA"/>
</dbReference>